<keyword evidence="5" id="KW-1185">Reference proteome</keyword>
<dbReference type="InterPro" id="IPR016197">
    <property type="entry name" value="Chromo-like_dom_sf"/>
</dbReference>
<dbReference type="PROSITE" id="PS50013">
    <property type="entry name" value="CHROMO_2"/>
    <property type="match status" value="1"/>
</dbReference>
<proteinExistence type="predicted"/>
<organism evidence="4 5">
    <name type="scientific">Colletotrichum spaethianum</name>
    <dbReference type="NCBI Taxonomy" id="700344"/>
    <lineage>
        <taxon>Eukaryota</taxon>
        <taxon>Fungi</taxon>
        <taxon>Dikarya</taxon>
        <taxon>Ascomycota</taxon>
        <taxon>Pezizomycotina</taxon>
        <taxon>Sordariomycetes</taxon>
        <taxon>Hypocreomycetidae</taxon>
        <taxon>Glomerellales</taxon>
        <taxon>Glomerellaceae</taxon>
        <taxon>Colletotrichum</taxon>
        <taxon>Colletotrichum spaethianum species complex</taxon>
    </lineage>
</organism>
<comment type="subunit">
    <text evidence="1">Component of the NuA4 histone acetyltransferase complex.</text>
</comment>
<dbReference type="GO" id="GO:0006338">
    <property type="term" value="P:chromatin remodeling"/>
    <property type="evidence" value="ECO:0007669"/>
    <property type="project" value="UniProtKB-ARBA"/>
</dbReference>
<feature type="compositionally biased region" description="Polar residues" evidence="2">
    <location>
        <begin position="107"/>
        <end position="120"/>
    </location>
</feature>
<evidence type="ECO:0000256" key="1">
    <source>
        <dbReference type="ARBA" id="ARBA00011353"/>
    </source>
</evidence>
<feature type="region of interest" description="Disordered" evidence="2">
    <location>
        <begin position="1"/>
        <end position="23"/>
    </location>
</feature>
<reference evidence="4 5" key="1">
    <citation type="submission" date="2022-03" db="EMBL/GenBank/DDBJ databases">
        <title>Genome data of Colletotrichum spp.</title>
        <authorList>
            <person name="Utami Y.D."/>
            <person name="Hiruma K."/>
        </authorList>
    </citation>
    <scope>NUCLEOTIDE SEQUENCE [LARGE SCALE GENOMIC DNA]</scope>
    <source>
        <strain evidence="4 5">MAFF 239500</strain>
    </source>
</reference>
<dbReference type="Proteomes" id="UP001055115">
    <property type="component" value="Unassembled WGS sequence"/>
</dbReference>
<protein>
    <recommendedName>
        <fullName evidence="3">Chromo domain-containing protein</fullName>
    </recommendedName>
</protein>
<feature type="region of interest" description="Disordered" evidence="2">
    <location>
        <begin position="197"/>
        <end position="217"/>
    </location>
</feature>
<gene>
    <name evidence="4" type="ORF">ColSpa_01054</name>
</gene>
<feature type="region of interest" description="Disordered" evidence="2">
    <location>
        <begin position="84"/>
        <end position="164"/>
    </location>
</feature>
<dbReference type="GeneID" id="73321856"/>
<sequence length="281" mass="31327">MPSGSRHSSKQPKKPKEQPKENWYIIRDILQERKRGATIEYLVDWEDDPDTGERYHPTWTSSKDVTSKAIFDWRKKLDALYREDHATRSEESEAQSTGGLQDEGASTHASATDLLDSSQPVRPPRRRKGHQTEQPDDSEDDLNQSKRRRHHSEAPSLSSGSEVDTDAASEVLYNNNSSFFVAIPSKVDHDFSEYISVSDSQGSTSLGSQSVSALEDEDSQVVLAENLSQRTIPDSQDYSAFDTQDSQVSSKLLASSTINKEGTITDQTIVIEQEFGFPGSP</sequence>
<evidence type="ECO:0000259" key="3">
    <source>
        <dbReference type="PROSITE" id="PS50013"/>
    </source>
</evidence>
<dbReference type="InterPro" id="IPR000953">
    <property type="entry name" value="Chromo/chromo_shadow_dom"/>
</dbReference>
<name>A0AA37L2Q2_9PEZI</name>
<evidence type="ECO:0000313" key="5">
    <source>
        <dbReference type="Proteomes" id="UP001055115"/>
    </source>
</evidence>
<dbReference type="Gene3D" id="2.40.50.40">
    <property type="match status" value="1"/>
</dbReference>
<feature type="domain" description="Chromo" evidence="3">
    <location>
        <begin position="24"/>
        <end position="92"/>
    </location>
</feature>
<dbReference type="SUPFAM" id="SSF54160">
    <property type="entry name" value="Chromo domain-like"/>
    <property type="match status" value="1"/>
</dbReference>
<evidence type="ECO:0000313" key="4">
    <source>
        <dbReference type="EMBL" id="GKT40873.1"/>
    </source>
</evidence>
<feature type="compositionally biased region" description="Polar residues" evidence="2">
    <location>
        <begin position="197"/>
        <end position="212"/>
    </location>
</feature>
<accession>A0AA37L2Q2</accession>
<dbReference type="CDD" id="cd00024">
    <property type="entry name" value="CD_CSD"/>
    <property type="match status" value="1"/>
</dbReference>
<dbReference type="EMBL" id="BQXU01000002">
    <property type="protein sequence ID" value="GKT40873.1"/>
    <property type="molecule type" value="Genomic_DNA"/>
</dbReference>
<evidence type="ECO:0000256" key="2">
    <source>
        <dbReference type="SAM" id="MobiDB-lite"/>
    </source>
</evidence>
<dbReference type="AlphaFoldDB" id="A0AA37L2Q2"/>
<comment type="caution">
    <text evidence="4">The sequence shown here is derived from an EMBL/GenBank/DDBJ whole genome shotgun (WGS) entry which is preliminary data.</text>
</comment>
<dbReference type="RefSeq" id="XP_049123223.1">
    <property type="nucleotide sequence ID" value="XM_049267266.1"/>
</dbReference>